<dbReference type="EMBL" id="BK010829">
    <property type="protein sequence ID" value="DAC78038.1"/>
    <property type="molecule type" value="Genomic_DNA"/>
</dbReference>
<accession>A0A510N5P5</accession>
<sequence>MIVGLARDTVELEPHDSAWHDAYEREAQRLHELVGDRVLDFQHVGSTAVDGLPAKPVIDVLAVVDDDSTADDLAVVLAAHGYEHRPNDDVPDRVFLAKGPRSERTHYLSLVTRDSDCHREQIAFRDALRSSPDRREEYADLKRELAAEHADDRRAYTAAKSASIERMLALVDSD</sequence>
<proteinExistence type="predicted"/>
<reference evidence="1" key="1">
    <citation type="journal article" date="2008" name="Genomics">
        <title>Evolution in the laboratory: the genome of Halobacterium salinarum strain R1 compared to that of strain NRC-1.</title>
        <authorList>
            <person name="Pfeiffer F."/>
            <person name="Schuster S.C."/>
            <person name="Broicher A."/>
            <person name="Falb M."/>
            <person name="Palm P."/>
            <person name="Rodewald K."/>
            <person name="Ruepp A."/>
            <person name="Soppa J."/>
            <person name="Tittor J."/>
            <person name="Oesterhelt D."/>
        </authorList>
    </citation>
    <scope>NUCLEOTIDE SEQUENCE</scope>
    <source>
        <strain evidence="1">NRC-1</strain>
    </source>
</reference>
<dbReference type="PANTHER" id="PTHR34822:SF1">
    <property type="entry name" value="GRPB FAMILY PROTEIN"/>
    <property type="match status" value="1"/>
</dbReference>
<dbReference type="Gene3D" id="3.30.460.10">
    <property type="entry name" value="Beta Polymerase, domain 2"/>
    <property type="match status" value="1"/>
</dbReference>
<dbReference type="PANTHER" id="PTHR34822">
    <property type="entry name" value="GRPB DOMAIN PROTEIN (AFU_ORTHOLOGUE AFUA_1G01530)"/>
    <property type="match status" value="1"/>
</dbReference>
<dbReference type="AlphaFoldDB" id="A0A510N5P5"/>
<dbReference type="RefSeq" id="WP_010902629.1">
    <property type="nucleotide sequence ID" value="NC_002607.1"/>
</dbReference>
<dbReference type="InterPro" id="IPR043519">
    <property type="entry name" value="NT_sf"/>
</dbReference>
<dbReference type="SUPFAM" id="SSF81301">
    <property type="entry name" value="Nucleotidyltransferase"/>
    <property type="match status" value="1"/>
</dbReference>
<name>A0A510N5P5_HALSA</name>
<organism evidence="1">
    <name type="scientific">Halobacterium salinarum (strain ATCC 700922 / JCM 11081 / NRC-1)</name>
    <name type="common">Halobacterium halobium</name>
    <dbReference type="NCBI Taxonomy" id="64091"/>
    <lineage>
        <taxon>Archaea</taxon>
        <taxon>Methanobacteriati</taxon>
        <taxon>Methanobacteriota</taxon>
        <taxon>Stenosarchaea group</taxon>
        <taxon>Halobacteria</taxon>
        <taxon>Halobacteriales</taxon>
        <taxon>Halobacteriaceae</taxon>
        <taxon>Halobacterium</taxon>
        <taxon>Halobacterium salinarum NRC-34001</taxon>
    </lineage>
</organism>
<protein>
    <submittedName>
        <fullName evidence="1">UPF0157 family protein</fullName>
    </submittedName>
</protein>
<reference evidence="1" key="3">
    <citation type="journal article" date="2019" name="Microbiol. Resour. Announc.">
        <title>The genome of the Halobacterium salinarum type strain is closely related to that of the laboratory strains NRC-1 and R1.</title>
        <authorList>
            <person name="Pfeiffer F."/>
            <person name="Marchfelder A."/>
            <person name="Habermann B.H."/>
            <person name="Dyall-Smith M."/>
        </authorList>
    </citation>
    <scope>NUCLEOTIDE SEQUENCE</scope>
    <source>
        <strain evidence="1">NRC-1</strain>
    </source>
</reference>
<gene>
    <name evidence="1" type="ORF">VNG_0892a</name>
</gene>
<reference evidence="1" key="2">
    <citation type="journal article" date="2015" name="Life">
        <title>A manual curation strategy to improve genome annotation: application to a set of haloarchael genomes.</title>
        <authorList>
            <person name="Pfeiffer F."/>
            <person name="Oesterhelt D."/>
        </authorList>
    </citation>
    <scope>NUCLEOTIDE SEQUENCE</scope>
    <source>
        <strain evidence="1">NRC-1</strain>
    </source>
</reference>
<dbReference type="GeneID" id="68693716"/>
<dbReference type="InterPro" id="IPR007344">
    <property type="entry name" value="GrpB/CoaE"/>
</dbReference>
<dbReference type="Pfam" id="PF04229">
    <property type="entry name" value="GrpB"/>
    <property type="match status" value="1"/>
</dbReference>
<evidence type="ECO:0000313" key="1">
    <source>
        <dbReference type="EMBL" id="DAC78038.1"/>
    </source>
</evidence>